<sequence>MTYYIFCIKFHVLFVFTNYYIHKTYKFIYFYIIFFNGILTIGSNKLLYKLKHNSLILLIKHLDST</sequence>
<keyword evidence="1" id="KW-1133">Transmembrane helix</keyword>
<evidence type="ECO:0000256" key="1">
    <source>
        <dbReference type="SAM" id="Phobius"/>
    </source>
</evidence>
<evidence type="ECO:0000313" key="2">
    <source>
        <dbReference type="EMBL" id="DAE18036.1"/>
    </source>
</evidence>
<reference evidence="2" key="1">
    <citation type="journal article" date="2021" name="Proc. Natl. Acad. Sci. U.S.A.">
        <title>A Catalog of Tens of Thousands of Viruses from Human Metagenomes Reveals Hidden Associations with Chronic Diseases.</title>
        <authorList>
            <person name="Tisza M.J."/>
            <person name="Buck C.B."/>
        </authorList>
    </citation>
    <scope>NUCLEOTIDE SEQUENCE</scope>
    <source>
        <strain evidence="2">Ctr8v12</strain>
    </source>
</reference>
<protein>
    <submittedName>
        <fullName evidence="2">Uncharacterized protein</fullName>
    </submittedName>
</protein>
<accession>A0A8S5QHM5</accession>
<proteinExistence type="predicted"/>
<dbReference type="EMBL" id="BK015649">
    <property type="protein sequence ID" value="DAE18036.1"/>
    <property type="molecule type" value="Genomic_DNA"/>
</dbReference>
<feature type="transmembrane region" description="Helical" evidence="1">
    <location>
        <begin position="28"/>
        <end position="48"/>
    </location>
</feature>
<organism evidence="2">
    <name type="scientific">Siphoviridae sp. ctr8v12</name>
    <dbReference type="NCBI Taxonomy" id="2825685"/>
    <lineage>
        <taxon>Viruses</taxon>
        <taxon>Duplodnaviria</taxon>
        <taxon>Heunggongvirae</taxon>
        <taxon>Uroviricota</taxon>
        <taxon>Caudoviricetes</taxon>
    </lineage>
</organism>
<keyword evidence="1" id="KW-0472">Membrane</keyword>
<name>A0A8S5QHM5_9CAUD</name>
<keyword evidence="1" id="KW-0812">Transmembrane</keyword>